<feature type="region of interest" description="Disordered" evidence="2">
    <location>
        <begin position="276"/>
        <end position="303"/>
    </location>
</feature>
<dbReference type="InterPro" id="IPR013930">
    <property type="entry name" value="RPAP1_N"/>
</dbReference>
<evidence type="ECO:0000256" key="1">
    <source>
        <dbReference type="ARBA" id="ARBA00009953"/>
    </source>
</evidence>
<dbReference type="InterPro" id="IPR013929">
    <property type="entry name" value="RPAP1_C"/>
</dbReference>
<evidence type="ECO:0000259" key="4">
    <source>
        <dbReference type="Pfam" id="PF08621"/>
    </source>
</evidence>
<evidence type="ECO:0008006" key="7">
    <source>
        <dbReference type="Google" id="ProtNLM"/>
    </source>
</evidence>
<evidence type="ECO:0000313" key="6">
    <source>
        <dbReference type="Proteomes" id="UP000215305"/>
    </source>
</evidence>
<dbReference type="STRING" id="41047.A0A397H7I0"/>
<dbReference type="Pfam" id="PF08621">
    <property type="entry name" value="RPAP1_N"/>
    <property type="match status" value="1"/>
</dbReference>
<feature type="domain" description="RPAP1 N-terminal" evidence="4">
    <location>
        <begin position="100"/>
        <end position="144"/>
    </location>
</feature>
<feature type="compositionally biased region" description="Polar residues" evidence="2">
    <location>
        <begin position="199"/>
        <end position="214"/>
    </location>
</feature>
<evidence type="ECO:0000313" key="5">
    <source>
        <dbReference type="EMBL" id="RHZ57606.1"/>
    </source>
</evidence>
<dbReference type="OrthoDB" id="348201at2759"/>
<feature type="region of interest" description="Disordered" evidence="2">
    <location>
        <begin position="13"/>
        <end position="129"/>
    </location>
</feature>
<evidence type="ECO:0000259" key="3">
    <source>
        <dbReference type="Pfam" id="PF08620"/>
    </source>
</evidence>
<feature type="compositionally biased region" description="Basic and acidic residues" evidence="2">
    <location>
        <begin position="188"/>
        <end position="198"/>
    </location>
</feature>
<feature type="compositionally biased region" description="Low complexity" evidence="2">
    <location>
        <begin position="19"/>
        <end position="31"/>
    </location>
</feature>
<comment type="similarity">
    <text evidence="1">Belongs to the RPAP1 family.</text>
</comment>
<dbReference type="RefSeq" id="XP_026615095.1">
    <property type="nucleotide sequence ID" value="XM_026754170.1"/>
</dbReference>
<protein>
    <recommendedName>
        <fullName evidence="7">Transcription factor Rba50</fullName>
    </recommendedName>
</protein>
<feature type="compositionally biased region" description="Basic and acidic residues" evidence="2">
    <location>
        <begin position="96"/>
        <end position="108"/>
    </location>
</feature>
<dbReference type="VEuPathDB" id="FungiDB:CDV56_100551"/>
<feature type="compositionally biased region" description="Low complexity" evidence="2">
    <location>
        <begin position="419"/>
        <end position="431"/>
    </location>
</feature>
<dbReference type="Proteomes" id="UP000215305">
    <property type="component" value="Unassembled WGS sequence"/>
</dbReference>
<feature type="domain" description="RPAP1 C-terminal" evidence="3">
    <location>
        <begin position="313"/>
        <end position="379"/>
    </location>
</feature>
<feature type="compositionally biased region" description="Polar residues" evidence="2">
    <location>
        <begin position="109"/>
        <end position="119"/>
    </location>
</feature>
<keyword evidence="6" id="KW-1185">Reference proteome</keyword>
<evidence type="ECO:0000256" key="2">
    <source>
        <dbReference type="SAM" id="MobiDB-lite"/>
    </source>
</evidence>
<dbReference type="PANTHER" id="PTHR21483:SF18">
    <property type="entry name" value="RNA POLYMERASE II-ASSOCIATED PROTEIN 1"/>
    <property type="match status" value="1"/>
</dbReference>
<feature type="compositionally biased region" description="Low complexity" evidence="2">
    <location>
        <begin position="149"/>
        <end position="177"/>
    </location>
</feature>
<dbReference type="GeneID" id="38122525"/>
<feature type="region of interest" description="Disordered" evidence="2">
    <location>
        <begin position="147"/>
        <end position="258"/>
    </location>
</feature>
<name>A0A397H7I0_ASPTH</name>
<accession>A0A397H7I0</accession>
<dbReference type="AlphaFoldDB" id="A0A397H7I0"/>
<feature type="region of interest" description="Disordered" evidence="2">
    <location>
        <begin position="411"/>
        <end position="454"/>
    </location>
</feature>
<proteinExistence type="inferred from homology"/>
<gene>
    <name evidence="5" type="ORF">CDV56_100551</name>
</gene>
<dbReference type="InterPro" id="IPR039913">
    <property type="entry name" value="RPAP1/Rba50"/>
</dbReference>
<dbReference type="PANTHER" id="PTHR21483">
    <property type="entry name" value="RNA POLYMERASE II-ASSOCIATED PROTEIN 1"/>
    <property type="match status" value="1"/>
</dbReference>
<dbReference type="Pfam" id="PF08620">
    <property type="entry name" value="RPAP1_C"/>
    <property type="match status" value="1"/>
</dbReference>
<sequence length="489" mass="52322">MAFRGQRFTINLDDDQDLNLDSSSPSLDSSPFGLIGEIRERSPSAAVPPAPKHPTGSTGFPQHRRRVNQSAFKQRRADKQQEALPPSLLTPAATLSDEKKSIDEENRRQLASMSPAQIQQEREELMSSMDPSLLGRFLRRARIDDNTITTSEKSSSQPEPEPAPSSSSSAQDASTAKPNKSVSFNVEEDSKTATEKQEPSQLKKTPPAVTSSVLTPEDLPPAQPPADLHPASEFPSHEAFHFPTPPRENALPNLDHSSPSFLSDLQAHYFPEMSHDPSALSWLQPPSSDPEDPDSTSAYHPASSAEAIHPSALRFSLIGSVLSPTTSLSLPTTLGLHHHGKDPHAAGYTVPELAILSRSSFPAQRCIAWQVLGRILFRLGKGQFGERGSPLVEGLWSVIEREGVVAGMLAEADGAPSGPTRSAAARNSTAADPDDAGSLQTQGTPGPKGASGIGRHASASAWAVEGVWLWQMGGGGDRGILKENAIRSQ</sequence>
<reference evidence="5" key="1">
    <citation type="submission" date="2018-08" db="EMBL/GenBank/DDBJ databases">
        <title>Draft genome sequence of azole-resistant Aspergillus thermomutatus (Neosartorya pseudofischeri) strain HMR AF 39, isolated from a human nasal aspirate.</title>
        <authorList>
            <person name="Parent-Michaud M."/>
            <person name="Dufresne P.J."/>
            <person name="Fournier E."/>
            <person name="Martineau C."/>
            <person name="Moreira S."/>
            <person name="Perkins V."/>
            <person name="De Repentigny L."/>
            <person name="Dufresne S.F."/>
        </authorList>
    </citation>
    <scope>NUCLEOTIDE SEQUENCE [LARGE SCALE GENOMIC DNA]</scope>
    <source>
        <strain evidence="5">HMR AF 39</strain>
    </source>
</reference>
<comment type="caution">
    <text evidence="5">The sequence shown here is derived from an EMBL/GenBank/DDBJ whole genome shotgun (WGS) entry which is preliminary data.</text>
</comment>
<dbReference type="GO" id="GO:0006366">
    <property type="term" value="P:transcription by RNA polymerase II"/>
    <property type="evidence" value="ECO:0007669"/>
    <property type="project" value="InterPro"/>
</dbReference>
<organism evidence="5 6">
    <name type="scientific">Aspergillus thermomutatus</name>
    <name type="common">Neosartorya pseudofischeri</name>
    <dbReference type="NCBI Taxonomy" id="41047"/>
    <lineage>
        <taxon>Eukaryota</taxon>
        <taxon>Fungi</taxon>
        <taxon>Dikarya</taxon>
        <taxon>Ascomycota</taxon>
        <taxon>Pezizomycotina</taxon>
        <taxon>Eurotiomycetes</taxon>
        <taxon>Eurotiomycetidae</taxon>
        <taxon>Eurotiales</taxon>
        <taxon>Aspergillaceae</taxon>
        <taxon>Aspergillus</taxon>
        <taxon>Aspergillus subgen. Fumigati</taxon>
    </lineage>
</organism>
<dbReference type="EMBL" id="NKHU02000077">
    <property type="protein sequence ID" value="RHZ57606.1"/>
    <property type="molecule type" value="Genomic_DNA"/>
</dbReference>
<feature type="compositionally biased region" description="Low complexity" evidence="2">
    <location>
        <begin position="83"/>
        <end position="95"/>
    </location>
</feature>